<dbReference type="Proteomes" id="UP000291627">
    <property type="component" value="Segment"/>
</dbReference>
<evidence type="ECO:0000313" key="57">
    <source>
        <dbReference type="EMBL" id="QAV39343.1"/>
    </source>
</evidence>
<dbReference type="EMBL" id="MK388117">
    <property type="protein sequence ID" value="QAV38498.1"/>
    <property type="molecule type" value="Genomic_DNA"/>
</dbReference>
<evidence type="ECO:0000313" key="5">
    <source>
        <dbReference type="EMBL" id="ADC68169.1"/>
    </source>
</evidence>
<dbReference type="Proteomes" id="UP000293687">
    <property type="component" value="Segment"/>
</dbReference>
<evidence type="ECO:0000313" key="69">
    <source>
        <dbReference type="EMBL" id="QAV42047.1"/>
    </source>
</evidence>
<evidence type="ECO:0000313" key="17">
    <source>
        <dbReference type="EMBL" id="ADC68198.1"/>
    </source>
</evidence>
<evidence type="ECO:0000313" key="13">
    <source>
        <dbReference type="EMBL" id="ADC68190.1"/>
    </source>
</evidence>
<dbReference type="EMBL" id="MK388119">
    <property type="protein sequence ID" value="QAV38836.1"/>
    <property type="molecule type" value="Genomic_DNA"/>
</dbReference>
<evidence type="ECO:0000313" key="77">
    <source>
        <dbReference type="Proteomes" id="UP000096711"/>
    </source>
</evidence>
<gene>
    <name evidence="2 21" type="ORF">m129R</name>
    <name evidence="21" type="ORF">MYXV_gp133</name>
</gene>
<evidence type="ECO:0000313" key="75">
    <source>
        <dbReference type="EMBL" id="QAV43061.1"/>
    </source>
</evidence>
<evidence type="ECO:0000313" key="66">
    <source>
        <dbReference type="EMBL" id="QAV41540.1"/>
    </source>
</evidence>
<evidence type="ECO:0000313" key="34">
    <source>
        <dbReference type="EMBL" id="QAV34442.1"/>
    </source>
</evidence>
<dbReference type="EMBL" id="GQ409969">
    <property type="protein sequence ID" value="ADK63769.1"/>
    <property type="molecule type" value="Genomic_DNA"/>
</dbReference>
<dbReference type="EMBL" id="MK388115">
    <property type="protein sequence ID" value="QAV38160.1"/>
    <property type="molecule type" value="Genomic_DNA"/>
</dbReference>
<dbReference type="EMBL" id="MK388131">
    <property type="protein sequence ID" value="QAV40864.1"/>
    <property type="molecule type" value="Genomic_DNA"/>
</dbReference>
<dbReference type="EMBL" id="MK388133">
    <property type="protein sequence ID" value="QAV41202.1"/>
    <property type="molecule type" value="Genomic_DNA"/>
</dbReference>
<dbReference type="EMBL" id="MK388129">
    <property type="protein sequence ID" value="QAV40526.1"/>
    <property type="molecule type" value="Genomic_DNA"/>
</dbReference>
<reference evidence="32 78" key="3">
    <citation type="journal article" date="2011" name="Emerg. Infect. Dis.">
        <title>Genome sequence of SG33 strain and recombination between wild-type and vaccine myxoma viruses.</title>
        <authorList>
            <person name="Camus-Bouclainville C."/>
            <person name="Gretillat M."/>
            <person name="Py R."/>
            <person name="Gelfi J."/>
            <person name="Guerin J.L."/>
            <person name="Bertagnoli S."/>
        </authorList>
    </citation>
    <scope>NUCLEOTIDE SEQUENCE [LARGE SCALE GENOMIC DNA]</scope>
    <source>
        <strain evidence="32">SG33</strain>
    </source>
</reference>
<dbReference type="EMBL" id="GQ398683">
    <property type="protein sequence ID" value="ADC68167.1"/>
    <property type="molecule type" value="Genomic_DNA"/>
</dbReference>
<dbReference type="EMBL" id="GQ398684">
    <property type="protein sequence ID" value="ADC68169.1"/>
    <property type="molecule type" value="Genomic_DNA"/>
</dbReference>
<accession>D3W0A9</accession>
<evidence type="ECO:0000313" key="45">
    <source>
        <dbReference type="EMBL" id="QAV36977.1"/>
    </source>
</evidence>
<dbReference type="EMBL" id="MK388140">
    <property type="protein sequence ID" value="QAV42385.1"/>
    <property type="molecule type" value="Genomic_DNA"/>
</dbReference>
<dbReference type="EMBL" id="MK388100">
    <property type="protein sequence ID" value="QAV35625.1"/>
    <property type="molecule type" value="Genomic_DNA"/>
</dbReference>
<dbReference type="EMBL" id="MK388111">
    <property type="protein sequence ID" value="QAV37484.1"/>
    <property type="molecule type" value="Genomic_DNA"/>
</dbReference>
<dbReference type="Proteomes" id="UP000291536">
    <property type="component" value="Genome"/>
</dbReference>
<evidence type="ECO:0000313" key="76">
    <source>
        <dbReference type="EMBL" id="QCO69392.1"/>
    </source>
</evidence>
<evidence type="ECO:0000313" key="28">
    <source>
        <dbReference type="EMBL" id="ADC68220.1"/>
    </source>
</evidence>
<reference evidence="33 77" key="4">
    <citation type="journal article" date="2012" name="PLoS Pathog.">
        <title>Evolutionary history and attenuation of myxoma virus on two continents.</title>
        <authorList>
            <person name="Kerr P.J."/>
            <person name="Ghedin E."/>
            <person name="Depasse J.V."/>
            <person name="Fitch A."/>
            <person name="Cattadori I.M."/>
            <person name="Hudson P.J."/>
            <person name="Tscharke D.C."/>
            <person name="Read A.F."/>
            <person name="Holmes E.C."/>
        </authorList>
    </citation>
    <scope>NUCLEOTIDE SEQUENCE [LARGE SCALE GENOMIC DNA]</scope>
    <source>
        <strain evidence="33">England/Cornwall/4-54/1</strain>
    </source>
</reference>
<dbReference type="EMBL" id="GQ398707">
    <property type="protein sequence ID" value="ADC68210.1"/>
    <property type="molecule type" value="Genomic_DNA"/>
</dbReference>
<evidence type="ECO:0000313" key="37">
    <source>
        <dbReference type="EMBL" id="QAV34949.1"/>
    </source>
</evidence>
<reference evidence="76 82" key="6">
    <citation type="submission" date="2019-04" db="EMBL/GenBank/DDBJ databases">
        <title>Identification of a recombinant Myxoma virus infecting Iberian hare.</title>
        <authorList>
            <person name="Agueda-Pinto A."/>
            <person name="Lemos de Matos A."/>
            <person name="Abrantes M."/>
            <person name="Kraberger S."/>
            <person name="Gortazar C."/>
            <person name="McFadden G."/>
            <person name="Varsani A."/>
            <person name="Esteves P.J."/>
        </authorList>
    </citation>
    <scope>NUCLEOTIDE SEQUENCE [LARGE SCALE GENOMIC DNA]</scope>
    <source>
        <strain evidence="76">Toledo</strain>
    </source>
</reference>
<evidence type="ECO:0000313" key="68">
    <source>
        <dbReference type="EMBL" id="QAV41878.1"/>
    </source>
</evidence>
<evidence type="ECO:0000313" key="54">
    <source>
        <dbReference type="EMBL" id="QAV38836.1"/>
    </source>
</evidence>
<dbReference type="EMBL" id="MK388142">
    <property type="protein sequence ID" value="QAV42723.1"/>
    <property type="molecule type" value="Genomic_DNA"/>
</dbReference>
<evidence type="ECO:0000313" key="36">
    <source>
        <dbReference type="EMBL" id="QAV34780.1"/>
    </source>
</evidence>
<evidence type="ECO:0000313" key="62">
    <source>
        <dbReference type="EMBL" id="QAV40188.1"/>
    </source>
</evidence>
<evidence type="ECO:0000313" key="26">
    <source>
        <dbReference type="EMBL" id="ADC68216.1"/>
    </source>
</evidence>
<dbReference type="Proteomes" id="UP000291149">
    <property type="component" value="Segment"/>
</dbReference>
<dbReference type="Proteomes" id="UP000291454">
    <property type="component" value="Genome"/>
</dbReference>
<evidence type="ECO:0000313" key="21">
    <source>
        <dbReference type="EMBL" id="ADC68206.1"/>
    </source>
</evidence>
<dbReference type="EMBL" id="GQ398681">
    <property type="protein sequence ID" value="ADC68163.1"/>
    <property type="molecule type" value="Genomic_DNA"/>
</dbReference>
<reference evidence="21" key="1">
    <citation type="journal article" date="2009" name="Arch. Virol.">
        <title>Molecular characterisation and recent evolution of myxoma virus in Spain.</title>
        <authorList>
            <person name="Alda F."/>
            <person name="Gaitero T."/>
            <person name="Suarez M."/>
            <person name="Doadrio I."/>
        </authorList>
    </citation>
    <scope>NUCLEOTIDE SEQUENCE</scope>
    <source>
        <strain evidence="9">MV11</strain>
        <strain evidence="10">MV12</strain>
        <strain evidence="11">MV13</strain>
        <strain evidence="12">MV15</strain>
        <strain evidence="13">MV18</strain>
        <strain evidence="14">MV19</strain>
        <strain evidence="2">MV2</strain>
        <strain evidence="15">MV20</strain>
        <strain evidence="16">MV21</strain>
        <strain evidence="17">MV22</strain>
        <strain evidence="18">MV23</strain>
        <strain evidence="19">MV24</strain>
        <strain evidence="20">MV25</strain>
        <strain evidence="21">MV26</strain>
        <strain evidence="22">MV27</strain>
        <strain evidence="23">MV28</strain>
        <strain evidence="24">MV29</strain>
        <strain evidence="3">MV3</strain>
        <strain evidence="25">MV30</strain>
        <strain evidence="26">MV31</strain>
        <strain evidence="27">MV32</strain>
        <strain evidence="28">MV33</strain>
        <strain evidence="29">MV34</strain>
        <strain evidence="30">MV35</strain>
        <strain evidence="31">MV36</strain>
        <strain evidence="4">MV4</strain>
        <strain evidence="5">MV5</strain>
        <strain evidence="6">MV6</strain>
        <strain evidence="7">MV7</strain>
        <strain evidence="8">MV8</strain>
    </source>
</reference>
<dbReference type="EMBL" id="MK388134">
    <property type="protein sequence ID" value="QAV41371.1"/>
    <property type="molecule type" value="Genomic_DNA"/>
</dbReference>
<dbReference type="EMBL" id="GQ398708">
    <property type="protein sequence ID" value="ADC68212.1"/>
    <property type="molecule type" value="Genomic_DNA"/>
</dbReference>
<dbReference type="EMBL" id="MK388099">
    <property type="protein sequence ID" value="QAV35456.1"/>
    <property type="molecule type" value="Genomic_DNA"/>
</dbReference>
<dbReference type="EMBL" id="MK388097">
    <property type="protein sequence ID" value="QAV35118.1"/>
    <property type="molecule type" value="Genomic_DNA"/>
</dbReference>
<dbReference type="EMBL" id="GQ398704">
    <property type="protein sequence ID" value="ADC68204.1"/>
    <property type="molecule type" value="Genomic_DNA"/>
</dbReference>
<evidence type="ECO:0000313" key="70">
    <source>
        <dbReference type="EMBL" id="QAV42216.1"/>
    </source>
</evidence>
<dbReference type="EMBL" id="GQ398703">
    <property type="protein sequence ID" value="ADC68202.1"/>
    <property type="molecule type" value="Genomic_DNA"/>
</dbReference>
<dbReference type="Proteomes" id="UP000293947">
    <property type="component" value="Genome"/>
</dbReference>
<evidence type="ECO:0000313" key="16">
    <source>
        <dbReference type="EMBL" id="ADC68196.1"/>
    </source>
</evidence>
<evidence type="ECO:0000313" key="38">
    <source>
        <dbReference type="EMBL" id="QAV35118.1"/>
    </source>
</evidence>
<dbReference type="EMBL" id="GQ398687">
    <property type="protein sequence ID" value="ADC68175.1"/>
    <property type="molecule type" value="Genomic_DNA"/>
</dbReference>
<evidence type="ECO:0000313" key="20">
    <source>
        <dbReference type="EMBL" id="ADC68204.1"/>
    </source>
</evidence>
<dbReference type="EMBL" id="MK388095">
    <property type="protein sequence ID" value="QAV34780.1"/>
    <property type="molecule type" value="Genomic_DNA"/>
</dbReference>
<evidence type="ECO:0000313" key="61">
    <source>
        <dbReference type="EMBL" id="QAV40019.1"/>
    </source>
</evidence>
<dbReference type="Proteomes" id="UP000293088">
    <property type="component" value="Segment"/>
</dbReference>
<dbReference type="EMBL" id="GQ398699">
    <property type="protein sequence ID" value="ADC68194.1"/>
    <property type="molecule type" value="Genomic_DNA"/>
</dbReference>
<dbReference type="Proteomes" id="UP000294249">
    <property type="component" value="Segment"/>
</dbReference>
<dbReference type="Proteomes" id="UP000294984">
    <property type="component" value="Genome"/>
</dbReference>
<dbReference type="Proteomes" id="UP000291566">
    <property type="component" value="Segment"/>
</dbReference>
<dbReference type="Proteomes" id="UP000299834">
    <property type="component" value="Segment"/>
</dbReference>
<dbReference type="Proteomes" id="UP000294116">
    <property type="component" value="Genome"/>
</dbReference>
<evidence type="ECO:0000313" key="14">
    <source>
        <dbReference type="EMBL" id="ADC68192.1"/>
    </source>
</evidence>
<evidence type="ECO:0000313" key="47">
    <source>
        <dbReference type="EMBL" id="QAV37484.1"/>
    </source>
</evidence>
<dbReference type="Proteomes" id="UP000293046">
    <property type="component" value="Segment"/>
</dbReference>
<evidence type="ECO:0000313" key="32">
    <source>
        <dbReference type="EMBL" id="ADK63769.1"/>
    </source>
</evidence>
<evidence type="ECO:0000313" key="15">
    <source>
        <dbReference type="EMBL" id="ADC68194.1"/>
    </source>
</evidence>
<reference evidence="80 81" key="5">
    <citation type="journal article" date="2019" name="J. Virol.">
        <title>Punctuated evolution of myxoma virus: rapid and disjunct evolution of a recent viral lineage in Australia.</title>
        <authorList>
            <person name="Eden J.-S."/>
            <person name="Kerr P.J."/>
            <person name="Holmes E.C."/>
        </authorList>
    </citation>
    <scope>NUCLEOTIDE SEQUENCE [LARGE SCALE GENOMIC DNA]</scope>
    <source>
        <strain evidence="39">Aust/ACT/Acton/04-2014</strain>
        <strain evidence="48">Aust/ACT/Acton/07-2008</strain>
        <strain evidence="46">Aust/ACT/Acton/08-2014</strain>
        <strain evidence="45">Aust/ACT/Acton/12-2012</strain>
        <strain evidence="44">Aust/ACT/Mulligans Flat</strain>
        <strain evidence="36">Aust/ACT/Mulligans Flat/04-2013/1</strain>
        <strain evidence="34">Aust/ACT/Mulligans Flat/04-2013/2</strain>
        <strain evidence="60">Aust/ACT/Symonston/01-2016</strain>
        <strain evidence="42">Aust/NSW/Avenel/11-1990</strain>
        <strain evidence="57">Aust/NSW/Bluegums/04-2015</strain>
        <strain evidence="52">Aust/NSW/Carwoola/12-2014</strain>
        <strain evidence="53">Aust/NSW/Deniliquin/02-2015</strain>
        <strain evidence="37">Aust/NSW/Euchareena</strain>
        <strain evidence="56">Aust/NSW/Murrumbateman/10-2014</strain>
        <strain evidence="58">Aust/SA/ABC Range/12-2014</strain>
        <strain evidence="41">Aust/SA/Adelaide Hills/05-2012</strain>
        <strain evidence="71">Aust/SA/Brooklyn Park/05-2016</strain>
        <strain evidence="35">Aust/SA/Coomandook/12-2013</strain>
        <strain evidence="70">Aust/SA/Echunga/05-2016</strain>
        <strain evidence="64">Aust/SA/Flinders Ranges/12-2015/1</strain>
        <strain evidence="65">Aust/SA/Flinders Ranges/12-2015/2</strain>
        <strain evidence="67">Aust/SA/Kangarilla/09-2015</strain>
        <strain evidence="72">Aust/SA/Lameroo/04-2016</strain>
        <strain evidence="49">Aust/SA/Monarto Zoo/11-2013</strain>
        <strain evidence="54">Aust/SA/Mt Gambier/01-2015</strain>
        <strain evidence="74">Aust/SA/Mt Gambier/03-2015</strain>
        <strain evidence="66">Aust/SA/Mt Gambier/09-2015</strain>
        <strain evidence="73">Aust/SA/Olympic Dam/08-2015</strain>
        <strain evidence="75">Aust/SA/Port Augusta/10-2014</strain>
        <strain evidence="61">Aust/SA/Pukatja/03-2016</strain>
        <strain evidence="55">Aust/SA/Qualco/01-2015</strain>
        <strain evidence="62">Aust/SA/Quorn/03-2016</strain>
        <strain evidence="63">Aust/SA/Sandy Creek/04-2016</strain>
        <strain evidence="68">Aust/SA/Stewarts Range Rd/09-2015</strain>
        <strain evidence="38">Aust/SA/Turretfield</strain>
        <strain evidence="69">Aust/SA/Waterfall Gully/09-2015</strain>
        <strain evidence="59">Aust/SA/Wilpena/11-2014</strain>
        <strain evidence="43">Aust/Vic/Hattah/10-2012</strain>
        <strain evidence="47">Aust/Vic/Hoppers Crossing/03-2012</strain>
        <strain evidence="40">Aust/Vic/Wonga Park/03-2012</strain>
        <strain evidence="51">MYXV/AUS/1949</strain>
        <strain evidence="50">SLS/AUS/1956</strain>
    </source>
</reference>
<dbReference type="Proteomes" id="UP000292892">
    <property type="component" value="Genome"/>
</dbReference>
<dbReference type="Proteomes" id="UP000291211">
    <property type="component" value="Genome"/>
</dbReference>
<dbReference type="Proteomes" id="UP000291891">
    <property type="component" value="Segment"/>
</dbReference>
<dbReference type="EMBL" id="MK388121">
    <property type="protein sequence ID" value="QAV39174.1"/>
    <property type="molecule type" value="Genomic_DNA"/>
</dbReference>
<evidence type="ECO:0000313" key="79">
    <source>
        <dbReference type="Proteomes" id="UP000160630"/>
    </source>
</evidence>
<evidence type="ECO:0000313" key="63">
    <source>
        <dbReference type="EMBL" id="QAV40357.1"/>
    </source>
</evidence>
<evidence type="ECO:0000313" key="29">
    <source>
        <dbReference type="EMBL" id="ADC68222.1"/>
    </source>
</evidence>
<dbReference type="EMBL" id="MK388096">
    <property type="protein sequence ID" value="QAV34949.1"/>
    <property type="molecule type" value="Genomic_DNA"/>
</dbReference>
<dbReference type="Proteomes" id="UP000291100">
    <property type="component" value="Genome"/>
</dbReference>
<dbReference type="Proteomes" id="UP000292322">
    <property type="component" value="Segment"/>
</dbReference>
<dbReference type="EMBL" id="MK388135">
    <property type="protein sequence ID" value="QAV41540.1"/>
    <property type="molecule type" value="Genomic_DNA"/>
</dbReference>
<dbReference type="EMBL" id="MK388139">
    <property type="protein sequence ID" value="QAV42216.1"/>
    <property type="molecule type" value="Genomic_DNA"/>
</dbReference>
<evidence type="ECO:0000313" key="72">
    <source>
        <dbReference type="EMBL" id="QAV42554.1"/>
    </source>
</evidence>
<dbReference type="EMBL" id="MK388094">
    <property type="protein sequence ID" value="QAV34611.1"/>
    <property type="molecule type" value="Genomic_DNA"/>
</dbReference>
<protein>
    <submittedName>
        <fullName evidence="21">M129R</fullName>
    </submittedName>
</protein>
<dbReference type="Proteomes" id="UP000293723">
    <property type="component" value="Segment"/>
</dbReference>
<dbReference type="Proteomes" id="UP000292598">
    <property type="component" value="Segment"/>
</dbReference>
<evidence type="ECO:0000313" key="48">
    <source>
        <dbReference type="EMBL" id="QAV37653.1"/>
    </source>
</evidence>
<dbReference type="Proteomes" id="UP000293991">
    <property type="component" value="Segment"/>
</dbReference>
<dbReference type="Proteomes" id="UP000293733">
    <property type="component" value="Segment"/>
</dbReference>
<dbReference type="Proteomes" id="UP000291087">
    <property type="component" value="Segment"/>
</dbReference>
<dbReference type="EMBL" id="MK388103">
    <property type="protein sequence ID" value="QAV36132.1"/>
    <property type="molecule type" value="Genomic_DNA"/>
</dbReference>
<dbReference type="Proteomes" id="UP000293012">
    <property type="component" value="Segment"/>
</dbReference>
<proteinExistence type="predicted"/>
<evidence type="ECO:0000313" key="64">
    <source>
        <dbReference type="EMBL" id="QAV41202.1"/>
    </source>
</evidence>
<dbReference type="EMBL" id="MK388110">
    <property type="protein sequence ID" value="QAV37315.1"/>
    <property type="molecule type" value="Genomic_DNA"/>
</dbReference>
<dbReference type="EMBL" id="GQ398714">
    <property type="protein sequence ID" value="ADC68224.1"/>
    <property type="molecule type" value="Genomic_DNA"/>
</dbReference>
<dbReference type="EMBL" id="MK388127">
    <property type="protein sequence ID" value="QAV40188.1"/>
    <property type="molecule type" value="Genomic_DNA"/>
</dbReference>
<dbReference type="EMBL" id="MK388126">
    <property type="protein sequence ID" value="QAV40019.1"/>
    <property type="molecule type" value="Genomic_DNA"/>
</dbReference>
<evidence type="ECO:0000313" key="80">
    <source>
        <dbReference type="Proteomes" id="UP000291083"/>
    </source>
</evidence>
<evidence type="ECO:0000313" key="9">
    <source>
        <dbReference type="EMBL" id="ADC68179.1"/>
    </source>
</evidence>
<dbReference type="Proteomes" id="UP000292676">
    <property type="component" value="Segment"/>
</dbReference>
<evidence type="ECO:0000313" key="31">
    <source>
        <dbReference type="EMBL" id="ADC68226.1"/>
    </source>
</evidence>
<dbReference type="Proteomes" id="UP000291093">
    <property type="component" value="Segment"/>
</dbReference>
<evidence type="ECO:0000313" key="25">
    <source>
        <dbReference type="EMBL" id="ADC68214.1"/>
    </source>
</evidence>
<dbReference type="EMBL" id="GQ398705">
    <property type="protein sequence ID" value="ADC68206.1"/>
    <property type="molecule type" value="Genomic_DNA"/>
</dbReference>
<dbReference type="Proteomes" id="UP000291290">
    <property type="component" value="Segment"/>
</dbReference>
<dbReference type="EMBL" id="MK388106">
    <property type="protein sequence ID" value="QAV36639.1"/>
    <property type="molecule type" value="Genomic_DNA"/>
</dbReference>
<dbReference type="Proteomes" id="UP000293753">
    <property type="component" value="Genome"/>
</dbReference>
<dbReference type="Proteomes" id="UP000293478">
    <property type="component" value="Segment"/>
</dbReference>
<dbReference type="Proteomes" id="UP000291608">
    <property type="component" value="Segment"/>
</dbReference>
<reference evidence="1 79" key="2">
    <citation type="journal article" date="2009" name="J. Virol.">
        <title>Genome comparison of a nonpathogenic myxoma virus field strain with its ancestor, the virulent Lausanne strain.</title>
        <authorList>
            <person name="Morales M."/>
            <person name="Ramirez M.A."/>
            <person name="Cano M.J."/>
            <person name="Parraga M."/>
            <person name="Castilla J."/>
            <person name="Perez-Ordoyo L.I."/>
            <person name="Torres J.M."/>
            <person name="Barcena J."/>
        </authorList>
    </citation>
    <scope>NUCLEOTIDE SEQUENCE [LARGE SCALE GENOMIC DNA]</scope>
    <source>
        <strain evidence="1">6918</strain>
    </source>
</reference>
<dbReference type="EMBL" id="MK388136">
    <property type="protein sequence ID" value="QAV41709.1"/>
    <property type="molecule type" value="Genomic_DNA"/>
</dbReference>
<evidence type="ECO:0000313" key="18">
    <source>
        <dbReference type="EMBL" id="ADC68200.1"/>
    </source>
</evidence>
<dbReference type="EMBL" id="MK388123">
    <property type="protein sequence ID" value="QAV39512.1"/>
    <property type="molecule type" value="Genomic_DNA"/>
</dbReference>
<dbReference type="EMBL" id="GQ398686">
    <property type="protein sequence ID" value="ADC68173.1"/>
    <property type="molecule type" value="Genomic_DNA"/>
</dbReference>
<organism evidence="21">
    <name type="scientific">Myxoma virus</name>
    <dbReference type="NCBI Taxonomy" id="10273"/>
    <lineage>
        <taxon>Viruses</taxon>
        <taxon>Varidnaviria</taxon>
        <taxon>Bamfordvirae</taxon>
        <taxon>Nucleocytoviricota</taxon>
        <taxon>Pokkesviricetes</taxon>
        <taxon>Chitovirales</taxon>
        <taxon>Poxviridae</taxon>
        <taxon>Chordopoxvirinae</taxon>
        <taxon>Leporipoxvirus</taxon>
        <taxon>Leporipoxvirus myxoma</taxon>
    </lineage>
</organism>
<evidence type="ECO:0000313" key="12">
    <source>
        <dbReference type="EMBL" id="ADC68186.1"/>
    </source>
</evidence>
<evidence type="ECO:0000313" key="1">
    <source>
        <dbReference type="EMBL" id="ACB28752.1"/>
    </source>
</evidence>
<dbReference type="EMBL" id="GQ398713">
    <property type="protein sequence ID" value="ADC68222.1"/>
    <property type="molecule type" value="Genomic_DNA"/>
</dbReference>
<evidence type="ECO:0000313" key="82">
    <source>
        <dbReference type="Proteomes" id="UP000299834"/>
    </source>
</evidence>
<dbReference type="EMBL" id="GQ398690">
    <property type="protein sequence ID" value="ADC68179.1"/>
    <property type="molecule type" value="Genomic_DNA"/>
</dbReference>
<dbReference type="EMBL" id="MK388120">
    <property type="protein sequence ID" value="QAV39005.1"/>
    <property type="molecule type" value="Genomic_DNA"/>
</dbReference>
<evidence type="ECO:0000313" key="33">
    <source>
        <dbReference type="EMBL" id="AFU77730.1"/>
    </source>
</evidence>
<dbReference type="Proteomes" id="UP000293298">
    <property type="component" value="Segment"/>
</dbReference>
<dbReference type="EMBL" id="MK836424">
    <property type="protein sequence ID" value="QCO69392.1"/>
    <property type="molecule type" value="Genomic_DNA"/>
</dbReference>
<evidence type="ECO:0000313" key="8">
    <source>
        <dbReference type="EMBL" id="ADC68175.1"/>
    </source>
</evidence>
<evidence type="ECO:0000313" key="3">
    <source>
        <dbReference type="EMBL" id="ADC68165.1"/>
    </source>
</evidence>
<evidence type="ECO:0000313" key="42">
    <source>
        <dbReference type="EMBL" id="QAV36301.1"/>
    </source>
</evidence>
<evidence type="ECO:0000313" key="74">
    <source>
        <dbReference type="EMBL" id="QAV42892.1"/>
    </source>
</evidence>
<dbReference type="Proteomes" id="UP000293069">
    <property type="component" value="Segment"/>
</dbReference>
<dbReference type="EMBL" id="GQ398709">
    <property type="protein sequence ID" value="ADC68214.1"/>
    <property type="molecule type" value="Genomic_DNA"/>
</dbReference>
<dbReference type="EMBL" id="MK388144">
    <property type="protein sequence ID" value="QAV43061.1"/>
    <property type="molecule type" value="Genomic_DNA"/>
</dbReference>
<dbReference type="Proteomes" id="UP000293894">
    <property type="component" value="Genome"/>
</dbReference>
<dbReference type="Proteomes" id="UP000292524">
    <property type="component" value="Genome"/>
</dbReference>
<dbReference type="EMBL" id="GQ398706">
    <property type="protein sequence ID" value="ADC68208.1"/>
    <property type="molecule type" value="Genomic_DNA"/>
</dbReference>
<dbReference type="EMBL" id="MK388130">
    <property type="protein sequence ID" value="QAV40695.1"/>
    <property type="molecule type" value="Genomic_DNA"/>
</dbReference>
<dbReference type="EMBL" id="MK388114">
    <property type="protein sequence ID" value="QAV37991.1"/>
    <property type="molecule type" value="Genomic_DNA"/>
</dbReference>
<dbReference type="RefSeq" id="NP_051843.1">
    <property type="nucleotide sequence ID" value="NC_001132.2"/>
</dbReference>
<dbReference type="EMBL" id="MK388105">
    <property type="protein sequence ID" value="QAV36470.1"/>
    <property type="molecule type" value="Genomic_DNA"/>
</dbReference>
<evidence type="ECO:0000313" key="19">
    <source>
        <dbReference type="EMBL" id="ADC68202.1"/>
    </source>
</evidence>
<name>D3W0A9_9POXV</name>
<dbReference type="EMBL" id="GQ398685">
    <property type="protein sequence ID" value="ADC68171.1"/>
    <property type="molecule type" value="Genomic_DNA"/>
</dbReference>
<dbReference type="Proteomes" id="UP000292406">
    <property type="component" value="Segment"/>
</dbReference>
<dbReference type="Proteomes" id="UP000292929">
    <property type="component" value="Segment"/>
</dbReference>
<evidence type="ECO:0000313" key="39">
    <source>
        <dbReference type="EMBL" id="QAV35287.1"/>
    </source>
</evidence>
<dbReference type="EMBL" id="GQ398702">
    <property type="protein sequence ID" value="ADC68200.1"/>
    <property type="molecule type" value="Genomic_DNA"/>
</dbReference>
<evidence type="ECO:0000313" key="51">
    <source>
        <dbReference type="EMBL" id="QAV38329.1"/>
    </source>
</evidence>
<evidence type="ECO:0000313" key="67">
    <source>
        <dbReference type="EMBL" id="QAV41709.1"/>
    </source>
</evidence>
<dbReference type="Proteomes" id="UP000293008">
    <property type="component" value="Segment"/>
</dbReference>
<dbReference type="Proteomes" id="UP000293529">
    <property type="component" value="Segment"/>
</dbReference>
<evidence type="ECO:0000313" key="49">
    <source>
        <dbReference type="EMBL" id="QAV37991.1"/>
    </source>
</evidence>
<dbReference type="EMBL" id="GQ398700">
    <property type="protein sequence ID" value="ADC68196.1"/>
    <property type="molecule type" value="Genomic_DNA"/>
</dbReference>
<dbReference type="EMBL" id="GQ398697">
    <property type="protein sequence ID" value="ADC68190.1"/>
    <property type="molecule type" value="Genomic_DNA"/>
</dbReference>
<evidence type="ECO:0000313" key="46">
    <source>
        <dbReference type="EMBL" id="QAV37315.1"/>
    </source>
</evidence>
<dbReference type="EMBL" id="MK388102">
    <property type="protein sequence ID" value="QAV35963.1"/>
    <property type="molecule type" value="Genomic_DNA"/>
</dbReference>
<dbReference type="EMBL" id="MK388125">
    <property type="protein sequence ID" value="QAV39850.1"/>
    <property type="molecule type" value="Genomic_DNA"/>
</dbReference>
<evidence type="ECO:0000313" key="35">
    <source>
        <dbReference type="EMBL" id="QAV34611.1"/>
    </source>
</evidence>
<dbReference type="Proteomes" id="UP000294146">
    <property type="component" value="Segment"/>
</dbReference>
<dbReference type="EMBL" id="EU552530">
    <property type="protein sequence ID" value="ACB28752.1"/>
    <property type="molecule type" value="Genomic_DNA"/>
</dbReference>
<evidence type="ECO:0000313" key="73">
    <source>
        <dbReference type="EMBL" id="QAV42723.1"/>
    </source>
</evidence>
<dbReference type="EMBL" id="MK388138">
    <property type="protein sequence ID" value="QAV42047.1"/>
    <property type="molecule type" value="Genomic_DNA"/>
</dbReference>
<evidence type="ECO:0000313" key="30">
    <source>
        <dbReference type="EMBL" id="ADC68224.1"/>
    </source>
</evidence>
<dbReference type="EMBL" id="MK388107">
    <property type="protein sequence ID" value="QAV36808.1"/>
    <property type="molecule type" value="Genomic_DNA"/>
</dbReference>
<dbReference type="Proteomes" id="UP000291628">
    <property type="component" value="Segment"/>
</dbReference>
<evidence type="ECO:0000313" key="56">
    <source>
        <dbReference type="EMBL" id="QAV39174.1"/>
    </source>
</evidence>
<evidence type="ECO:0000313" key="2">
    <source>
        <dbReference type="EMBL" id="ADC68163.1"/>
    </source>
</evidence>
<dbReference type="EMBL" id="MK388132">
    <property type="protein sequence ID" value="QAV41033.1"/>
    <property type="molecule type" value="Genomic_DNA"/>
</dbReference>
<dbReference type="OrthoDB" id="24802at10239"/>
<dbReference type="Proteomes" id="UP000294127">
    <property type="component" value="Segment"/>
</dbReference>
<evidence type="ECO:0000313" key="52">
    <source>
        <dbReference type="EMBL" id="QAV38498.1"/>
    </source>
</evidence>
<evidence type="ECO:0000313" key="44">
    <source>
        <dbReference type="EMBL" id="QAV36808.1"/>
    </source>
</evidence>
<evidence type="ECO:0000313" key="23">
    <source>
        <dbReference type="EMBL" id="ADC68210.1"/>
    </source>
</evidence>
<evidence type="ECO:0000313" key="59">
    <source>
        <dbReference type="EMBL" id="QAV39681.1"/>
    </source>
</evidence>
<dbReference type="EMBL" id="MK388137">
    <property type="protein sequence ID" value="QAV41878.1"/>
    <property type="molecule type" value="Genomic_DNA"/>
</dbReference>
<dbReference type="EMBL" id="GQ398698">
    <property type="protein sequence ID" value="ADC68192.1"/>
    <property type="molecule type" value="Genomic_DNA"/>
</dbReference>
<dbReference type="EMBL" id="MK388109">
    <property type="protein sequence ID" value="QAV37146.1"/>
    <property type="molecule type" value="Genomic_DNA"/>
</dbReference>
<evidence type="ECO:0000313" key="4">
    <source>
        <dbReference type="EMBL" id="ADC68167.1"/>
    </source>
</evidence>
<dbReference type="EMBL" id="GQ398711">
    <property type="protein sequence ID" value="ADC68218.1"/>
    <property type="molecule type" value="Genomic_DNA"/>
</dbReference>
<dbReference type="Proteomes" id="UP000293155">
    <property type="component" value="Genome"/>
</dbReference>
<evidence type="ECO:0000313" key="53">
    <source>
        <dbReference type="EMBL" id="QAV38667.1"/>
    </source>
</evidence>
<evidence type="ECO:0000313" key="6">
    <source>
        <dbReference type="EMBL" id="ADC68171.1"/>
    </source>
</evidence>
<dbReference type="Proteomes" id="UP000293333">
    <property type="component" value="Segment"/>
</dbReference>
<dbReference type="EMBL" id="GQ398691">
    <property type="protein sequence ID" value="ADC68181.1"/>
    <property type="molecule type" value="Genomic_DNA"/>
</dbReference>
<dbReference type="EMBL" id="GQ398710">
    <property type="protein sequence ID" value="ADC68216.1"/>
    <property type="molecule type" value="Genomic_DNA"/>
</dbReference>
<dbReference type="Proteomes" id="UP000292368">
    <property type="component" value="Segment"/>
</dbReference>
<dbReference type="KEGG" id="vg:932157"/>
<evidence type="ECO:0000313" key="71">
    <source>
        <dbReference type="EMBL" id="QAV42385.1"/>
    </source>
</evidence>
<dbReference type="EMBL" id="JX565566">
    <property type="protein sequence ID" value="AFU77730.1"/>
    <property type="molecule type" value="Genomic_DNA"/>
</dbReference>
<dbReference type="Proteomes" id="UP000291978">
    <property type="component" value="Segment"/>
</dbReference>
<evidence type="ECO:0000313" key="60">
    <source>
        <dbReference type="EMBL" id="QAV39850.1"/>
    </source>
</evidence>
<evidence type="ECO:0000313" key="7">
    <source>
        <dbReference type="EMBL" id="ADC68173.1"/>
    </source>
</evidence>
<evidence type="ECO:0000313" key="22">
    <source>
        <dbReference type="EMBL" id="ADC68208.1"/>
    </source>
</evidence>
<evidence type="ECO:0000313" key="10">
    <source>
        <dbReference type="EMBL" id="ADC68181.1"/>
    </source>
</evidence>
<dbReference type="EMBL" id="MK388141">
    <property type="protein sequence ID" value="QAV42554.1"/>
    <property type="molecule type" value="Genomic_DNA"/>
</dbReference>
<evidence type="ECO:0000313" key="58">
    <source>
        <dbReference type="EMBL" id="QAV39512.1"/>
    </source>
</evidence>
<dbReference type="Proteomes" id="UP000292684">
    <property type="component" value="Segment"/>
</dbReference>
<dbReference type="EMBL" id="MK388122">
    <property type="protein sequence ID" value="QAV39343.1"/>
    <property type="molecule type" value="Genomic_DNA"/>
</dbReference>
<evidence type="ECO:0000313" key="43">
    <source>
        <dbReference type="EMBL" id="QAV36470.1"/>
    </source>
</evidence>
<dbReference type="Proteomes" id="UP000291083">
    <property type="component" value="Segment"/>
</dbReference>
<dbReference type="EMBL" id="MK388116">
    <property type="protein sequence ID" value="QAV38329.1"/>
    <property type="molecule type" value="Genomic_DNA"/>
</dbReference>
<dbReference type="EMBL" id="GQ398682">
    <property type="protein sequence ID" value="ADC68165.1"/>
    <property type="molecule type" value="Genomic_DNA"/>
</dbReference>
<dbReference type="EMBL" id="MK388101">
    <property type="protein sequence ID" value="QAV35794.1"/>
    <property type="molecule type" value="Genomic_DNA"/>
</dbReference>
<dbReference type="Proteomes" id="UP000160630">
    <property type="component" value="Segment"/>
</dbReference>
<dbReference type="EMBL" id="MK388113">
    <property type="protein sequence ID" value="QAV37822.1"/>
    <property type="molecule type" value="Genomic_DNA"/>
</dbReference>
<dbReference type="EMBL" id="MK388108">
    <property type="protein sequence ID" value="QAV36977.1"/>
    <property type="molecule type" value="Genomic_DNA"/>
</dbReference>
<dbReference type="GeneID" id="932157"/>
<evidence type="ECO:0000313" key="41">
    <source>
        <dbReference type="EMBL" id="QAV35625.1"/>
    </source>
</evidence>
<evidence type="ECO:0000313" key="78">
    <source>
        <dbReference type="Proteomes" id="UP000158288"/>
    </source>
</evidence>
<dbReference type="Proteomes" id="UP000293058">
    <property type="component" value="Genome"/>
</dbReference>
<dbReference type="EMBL" id="MK388098">
    <property type="protein sequence ID" value="QAV35287.1"/>
    <property type="molecule type" value="Genomic_DNA"/>
</dbReference>
<dbReference type="EMBL" id="MK388143">
    <property type="protein sequence ID" value="QAV42892.1"/>
    <property type="molecule type" value="Genomic_DNA"/>
</dbReference>
<dbReference type="Proteomes" id="UP000292450">
    <property type="component" value="Segment"/>
</dbReference>
<evidence type="ECO:0000313" key="27">
    <source>
        <dbReference type="EMBL" id="ADC68218.1"/>
    </source>
</evidence>
<evidence type="ECO:0000313" key="24">
    <source>
        <dbReference type="EMBL" id="ADC68212.1"/>
    </source>
</evidence>
<dbReference type="EMBL" id="GQ398692">
    <property type="protein sequence ID" value="ADC68183.1"/>
    <property type="molecule type" value="Genomic_DNA"/>
</dbReference>
<dbReference type="EMBL" id="MK388093">
    <property type="protein sequence ID" value="QAV34442.1"/>
    <property type="molecule type" value="Genomic_DNA"/>
</dbReference>
<evidence type="ECO:0000313" key="11">
    <source>
        <dbReference type="EMBL" id="ADC68183.1"/>
    </source>
</evidence>
<dbReference type="Proteomes" id="UP000294008">
    <property type="component" value="Genome"/>
</dbReference>
<evidence type="ECO:0000313" key="50">
    <source>
        <dbReference type="EMBL" id="QAV38160.1"/>
    </source>
</evidence>
<dbReference type="EMBL" id="GQ398715">
    <property type="protein sequence ID" value="ADC68226.1"/>
    <property type="molecule type" value="Genomic_DNA"/>
</dbReference>
<dbReference type="EMBL" id="GQ398701">
    <property type="protein sequence ID" value="ADC68198.1"/>
    <property type="molecule type" value="Genomic_DNA"/>
</dbReference>
<dbReference type="EMBL" id="GQ398694">
    <property type="protein sequence ID" value="ADC68186.1"/>
    <property type="molecule type" value="Genomic_DNA"/>
</dbReference>
<evidence type="ECO:0000313" key="55">
    <source>
        <dbReference type="EMBL" id="QAV39005.1"/>
    </source>
</evidence>
<dbReference type="Proteomes" id="UP000291359">
    <property type="component" value="Segment"/>
</dbReference>
<dbReference type="EMBL" id="MK388112">
    <property type="protein sequence ID" value="QAV37653.1"/>
    <property type="molecule type" value="Genomic_DNA"/>
</dbReference>
<dbReference type="Proteomes" id="UP000294706">
    <property type="component" value="Segment"/>
</dbReference>
<dbReference type="Proteomes" id="UP000294048">
    <property type="component" value="Segment"/>
</dbReference>
<dbReference type="EMBL" id="MK388104">
    <property type="protein sequence ID" value="QAV36301.1"/>
    <property type="molecule type" value="Genomic_DNA"/>
</dbReference>
<sequence length="136" mass="15536">MADAVQEVLTILTKYHATRNVLGDERFANLCKEFISLEKGNNTIKKQIKEFVLQMPPTMTPLFWLPVANLCDAVTYKNYLNVQWIRNQLADAEYWTNSRLNTTSYANLAKIAITYPLDPVGVMSLRILYTALFDGV</sequence>
<dbReference type="Proteomes" id="UP000096711">
    <property type="component" value="Segment"/>
</dbReference>
<evidence type="ECO:0000313" key="81">
    <source>
        <dbReference type="Proteomes" id="UP000291087"/>
    </source>
</evidence>
<evidence type="ECO:0000313" key="40">
    <source>
        <dbReference type="EMBL" id="QAV35456.1"/>
    </source>
</evidence>
<evidence type="ECO:0000313" key="65">
    <source>
        <dbReference type="EMBL" id="QAV41371.1"/>
    </source>
</evidence>
<dbReference type="EMBL" id="MK388128">
    <property type="protein sequence ID" value="QAV40357.1"/>
    <property type="molecule type" value="Genomic_DNA"/>
</dbReference>
<dbReference type="EMBL" id="MK388118">
    <property type="protein sequence ID" value="QAV38667.1"/>
    <property type="molecule type" value="Genomic_DNA"/>
</dbReference>
<dbReference type="EMBL" id="GQ398712">
    <property type="protein sequence ID" value="ADC68220.1"/>
    <property type="molecule type" value="Genomic_DNA"/>
</dbReference>
<dbReference type="Proteomes" id="UP000158288">
    <property type="component" value="Segment"/>
</dbReference>
<dbReference type="EMBL" id="MK388124">
    <property type="protein sequence ID" value="QAV39681.1"/>
    <property type="molecule type" value="Genomic_DNA"/>
</dbReference>